<dbReference type="AlphaFoldDB" id="A0A371FHV5"/>
<organism evidence="1 2">
    <name type="scientific">Mucuna pruriens</name>
    <name type="common">Velvet bean</name>
    <name type="synonym">Dolichos pruriens</name>
    <dbReference type="NCBI Taxonomy" id="157652"/>
    <lineage>
        <taxon>Eukaryota</taxon>
        <taxon>Viridiplantae</taxon>
        <taxon>Streptophyta</taxon>
        <taxon>Embryophyta</taxon>
        <taxon>Tracheophyta</taxon>
        <taxon>Spermatophyta</taxon>
        <taxon>Magnoliopsida</taxon>
        <taxon>eudicotyledons</taxon>
        <taxon>Gunneridae</taxon>
        <taxon>Pentapetalae</taxon>
        <taxon>rosids</taxon>
        <taxon>fabids</taxon>
        <taxon>Fabales</taxon>
        <taxon>Fabaceae</taxon>
        <taxon>Papilionoideae</taxon>
        <taxon>50 kb inversion clade</taxon>
        <taxon>NPAAA clade</taxon>
        <taxon>indigoferoid/millettioid clade</taxon>
        <taxon>Phaseoleae</taxon>
        <taxon>Mucuna</taxon>
    </lineage>
</organism>
<gene>
    <name evidence="1" type="ORF">CR513_41971</name>
</gene>
<evidence type="ECO:0000313" key="1">
    <source>
        <dbReference type="EMBL" id="RDX77841.1"/>
    </source>
</evidence>
<dbReference type="Proteomes" id="UP000257109">
    <property type="component" value="Unassembled WGS sequence"/>
</dbReference>
<evidence type="ECO:0000313" key="2">
    <source>
        <dbReference type="Proteomes" id="UP000257109"/>
    </source>
</evidence>
<comment type="caution">
    <text evidence="1">The sequence shown here is derived from an EMBL/GenBank/DDBJ whole genome shotgun (WGS) entry which is preliminary data.</text>
</comment>
<accession>A0A371FHV5</accession>
<dbReference type="EMBL" id="QJKJ01009052">
    <property type="protein sequence ID" value="RDX77841.1"/>
    <property type="molecule type" value="Genomic_DNA"/>
</dbReference>
<proteinExistence type="predicted"/>
<sequence length="152" mass="18286">MEKYTYKDMQEWINKLKKKKNVQKLLTKANIVTTFINNIFDGKPQKNKVEKLFTLVLLDLLQNPCSLKELCNKSKKSKSGRKKHLYIVNFEPMVKVLKLFDEPKINFIYEIIDRAKQAIQQYSHYYSKYNEIIDKRWLFMHSVLHFARILIP</sequence>
<name>A0A371FHV5_MUCPR</name>
<feature type="non-terminal residue" evidence="1">
    <location>
        <position position="1"/>
    </location>
</feature>
<dbReference type="OrthoDB" id="997896at2759"/>
<keyword evidence="2" id="KW-1185">Reference proteome</keyword>
<protein>
    <submittedName>
        <fullName evidence="1">Uncharacterized protein</fullName>
    </submittedName>
</protein>
<reference evidence="1" key="1">
    <citation type="submission" date="2018-05" db="EMBL/GenBank/DDBJ databases">
        <title>Draft genome of Mucuna pruriens seed.</title>
        <authorList>
            <person name="Nnadi N.E."/>
            <person name="Vos R."/>
            <person name="Hasami M.H."/>
            <person name="Devisetty U.K."/>
            <person name="Aguiy J.C."/>
        </authorList>
    </citation>
    <scope>NUCLEOTIDE SEQUENCE [LARGE SCALE GENOMIC DNA]</scope>
    <source>
        <strain evidence="1">JCA_2017</strain>
    </source>
</reference>